<dbReference type="PROSITE" id="PS51401">
    <property type="entry name" value="CHORD"/>
    <property type="match status" value="2"/>
</dbReference>
<reference evidence="7 8" key="1">
    <citation type="submission" date="2009-11" db="EMBL/GenBank/DDBJ databases">
        <title>Annotation of Allomyces macrogynus ATCC 38327.</title>
        <authorList>
            <consortium name="The Broad Institute Genome Sequencing Platform"/>
            <person name="Russ C."/>
            <person name="Cuomo C."/>
            <person name="Burger G."/>
            <person name="Gray M.W."/>
            <person name="Holland P.W.H."/>
            <person name="King N."/>
            <person name="Lang F.B.F."/>
            <person name="Roger A.J."/>
            <person name="Ruiz-Trillo I."/>
            <person name="Young S.K."/>
            <person name="Zeng Q."/>
            <person name="Gargeya S."/>
            <person name="Fitzgerald M."/>
            <person name="Haas B."/>
            <person name="Abouelleil A."/>
            <person name="Alvarado L."/>
            <person name="Arachchi H.M."/>
            <person name="Berlin A."/>
            <person name="Chapman S.B."/>
            <person name="Gearin G."/>
            <person name="Goldberg J."/>
            <person name="Griggs A."/>
            <person name="Gujja S."/>
            <person name="Hansen M."/>
            <person name="Heiman D."/>
            <person name="Howarth C."/>
            <person name="Larimer J."/>
            <person name="Lui A."/>
            <person name="MacDonald P.J.P."/>
            <person name="McCowen C."/>
            <person name="Montmayeur A."/>
            <person name="Murphy C."/>
            <person name="Neiman D."/>
            <person name="Pearson M."/>
            <person name="Priest M."/>
            <person name="Roberts A."/>
            <person name="Saif S."/>
            <person name="Shea T."/>
            <person name="Sisk P."/>
            <person name="Stolte C."/>
            <person name="Sykes S."/>
            <person name="Wortman J."/>
            <person name="Nusbaum C."/>
            <person name="Birren B."/>
        </authorList>
    </citation>
    <scope>NUCLEOTIDE SEQUENCE [LARGE SCALE GENOMIC DNA]</scope>
    <source>
        <strain evidence="7 8">ATCC 38327</strain>
    </source>
</reference>
<evidence type="ECO:0000256" key="3">
    <source>
        <dbReference type="ARBA" id="ARBA00022833"/>
    </source>
</evidence>
<dbReference type="eggNOG" id="KOG1667">
    <property type="taxonomic scope" value="Eukaryota"/>
</dbReference>
<dbReference type="Pfam" id="PF04968">
    <property type="entry name" value="CHORD"/>
    <property type="match status" value="2"/>
</dbReference>
<feature type="region of interest" description="Disordered" evidence="4">
    <location>
        <begin position="63"/>
        <end position="115"/>
    </location>
</feature>
<dbReference type="Pfam" id="PF04969">
    <property type="entry name" value="CS"/>
    <property type="match status" value="1"/>
</dbReference>
<dbReference type="OrthoDB" id="1898560at2759"/>
<dbReference type="InterPro" id="IPR007052">
    <property type="entry name" value="CS_dom"/>
</dbReference>
<reference evidence="8" key="2">
    <citation type="submission" date="2009-11" db="EMBL/GenBank/DDBJ databases">
        <title>The Genome Sequence of Allomyces macrogynus strain ATCC 38327.</title>
        <authorList>
            <consortium name="The Broad Institute Genome Sequencing Platform"/>
            <person name="Russ C."/>
            <person name="Cuomo C."/>
            <person name="Shea T."/>
            <person name="Young S.K."/>
            <person name="Zeng Q."/>
            <person name="Koehrsen M."/>
            <person name="Haas B."/>
            <person name="Borodovsky M."/>
            <person name="Guigo R."/>
            <person name="Alvarado L."/>
            <person name="Berlin A."/>
            <person name="Borenstein D."/>
            <person name="Chen Z."/>
            <person name="Engels R."/>
            <person name="Freedman E."/>
            <person name="Gellesch M."/>
            <person name="Goldberg J."/>
            <person name="Griggs A."/>
            <person name="Gujja S."/>
            <person name="Heiman D."/>
            <person name="Hepburn T."/>
            <person name="Howarth C."/>
            <person name="Jen D."/>
            <person name="Larson L."/>
            <person name="Lewis B."/>
            <person name="Mehta T."/>
            <person name="Park D."/>
            <person name="Pearson M."/>
            <person name="Roberts A."/>
            <person name="Saif S."/>
            <person name="Shenoy N."/>
            <person name="Sisk P."/>
            <person name="Stolte C."/>
            <person name="Sykes S."/>
            <person name="Walk T."/>
            <person name="White J."/>
            <person name="Yandava C."/>
            <person name="Burger G."/>
            <person name="Gray M.W."/>
            <person name="Holland P.W.H."/>
            <person name="King N."/>
            <person name="Lang F.B.F."/>
            <person name="Roger A.J."/>
            <person name="Ruiz-Trillo I."/>
            <person name="Lander E."/>
            <person name="Nusbaum C."/>
        </authorList>
    </citation>
    <scope>NUCLEOTIDE SEQUENCE [LARGE SCALE GENOMIC DNA]</scope>
    <source>
        <strain evidence="8">ATCC 38327</strain>
    </source>
</reference>
<dbReference type="CDD" id="cd06466">
    <property type="entry name" value="p23_CS_SGT1_like"/>
    <property type="match status" value="1"/>
</dbReference>
<evidence type="ECO:0000256" key="1">
    <source>
        <dbReference type="ARBA" id="ARBA00022723"/>
    </source>
</evidence>
<evidence type="ECO:0000256" key="2">
    <source>
        <dbReference type="ARBA" id="ARBA00022737"/>
    </source>
</evidence>
<accession>A0A0L0T508</accession>
<evidence type="ECO:0000256" key="4">
    <source>
        <dbReference type="SAM" id="MobiDB-lite"/>
    </source>
</evidence>
<feature type="domain" description="CS" evidence="5">
    <location>
        <begin position="244"/>
        <end position="335"/>
    </location>
</feature>
<feature type="domain" description="CHORD" evidence="6">
    <location>
        <begin position="167"/>
        <end position="229"/>
    </location>
</feature>
<feature type="compositionally biased region" description="Low complexity" evidence="4">
    <location>
        <begin position="74"/>
        <end position="85"/>
    </location>
</feature>
<evidence type="ECO:0000259" key="6">
    <source>
        <dbReference type="PROSITE" id="PS51401"/>
    </source>
</evidence>
<evidence type="ECO:0000313" key="8">
    <source>
        <dbReference type="Proteomes" id="UP000054350"/>
    </source>
</evidence>
<name>A0A0L0T508_ALLM3</name>
<proteinExistence type="predicted"/>
<dbReference type="Proteomes" id="UP000054350">
    <property type="component" value="Unassembled WGS sequence"/>
</dbReference>
<dbReference type="PANTHER" id="PTHR46983:SF3">
    <property type="entry name" value="CHPADIPLOID STATE MAINTENANCE PROTEIN CHPA"/>
    <property type="match status" value="1"/>
</dbReference>
<dbReference type="GO" id="GO:0046872">
    <property type="term" value="F:metal ion binding"/>
    <property type="evidence" value="ECO:0007669"/>
    <property type="project" value="UniProtKB-KW"/>
</dbReference>
<dbReference type="Gene3D" id="4.10.1130.20">
    <property type="match status" value="2"/>
</dbReference>
<dbReference type="InterPro" id="IPR008978">
    <property type="entry name" value="HSP20-like_chaperone"/>
</dbReference>
<dbReference type="OMA" id="KHRWVAK"/>
<keyword evidence="1" id="KW-0479">Metal-binding</keyword>
<protein>
    <recommendedName>
        <fullName evidence="9">Chord-domain-containing protein</fullName>
    </recommendedName>
</protein>
<sequence length="387" mass="40267">MPRCVRKGCGKDFDAASNANDACRFHPAGPIFHEGLKGWSCCSKRVTDFSDFLKIPGCATGAHSEVDVQPEPEPAAASAPAPAKPADAKPVAEKTASAPSPAPAKPAPASTPAAPAAASAVTESFSSLSVTPPVANGTPAPARGQVAVAAVAHTDAPDAIIAPGTVCQRRGCGHRFVDLRTSRTDAQCVHHPGAPIFHEGSKGWSCCSRRVLEFDEFLKIKGCTTNDAHVFTKPAVEAKREVQESVLRRDWYQTRDTVVISVYAKGADKSKSSTQYAEQGFRVEAVGKDGNRLGAVVQIATYLPIDPEQSTCEVLSTKIELILKKKQGISWPALEATDAVPDVATWTTFGATGGRTGTVGGKVMDVAGDAPIYAVPNGAAAAAVAGK</sequence>
<dbReference type="SUPFAM" id="SSF49764">
    <property type="entry name" value="HSP20-like chaperones"/>
    <property type="match status" value="1"/>
</dbReference>
<evidence type="ECO:0000313" key="7">
    <source>
        <dbReference type="EMBL" id="KNE69796.1"/>
    </source>
</evidence>
<keyword evidence="2" id="KW-0677">Repeat</keyword>
<organism evidence="7 8">
    <name type="scientific">Allomyces macrogynus (strain ATCC 38327)</name>
    <name type="common">Allomyces javanicus var. macrogynus</name>
    <dbReference type="NCBI Taxonomy" id="578462"/>
    <lineage>
        <taxon>Eukaryota</taxon>
        <taxon>Fungi</taxon>
        <taxon>Fungi incertae sedis</taxon>
        <taxon>Blastocladiomycota</taxon>
        <taxon>Blastocladiomycetes</taxon>
        <taxon>Blastocladiales</taxon>
        <taxon>Blastocladiaceae</taxon>
        <taxon>Allomyces</taxon>
    </lineage>
</organism>
<gene>
    <name evidence="7" type="ORF">AMAG_14332</name>
</gene>
<dbReference type="EMBL" id="GG745362">
    <property type="protein sequence ID" value="KNE69796.1"/>
    <property type="molecule type" value="Genomic_DNA"/>
</dbReference>
<dbReference type="InterPro" id="IPR039790">
    <property type="entry name" value="CHRD1"/>
</dbReference>
<feature type="domain" description="CHORD" evidence="6">
    <location>
        <begin position="4"/>
        <end position="63"/>
    </location>
</feature>
<keyword evidence="8" id="KW-1185">Reference proteome</keyword>
<dbReference type="Gene3D" id="2.60.40.790">
    <property type="match status" value="1"/>
</dbReference>
<dbReference type="PROSITE" id="PS51203">
    <property type="entry name" value="CS"/>
    <property type="match status" value="1"/>
</dbReference>
<dbReference type="AlphaFoldDB" id="A0A0L0T508"/>
<keyword evidence="3" id="KW-0862">Zinc</keyword>
<dbReference type="VEuPathDB" id="FungiDB:AMAG_14332"/>
<evidence type="ECO:0008006" key="9">
    <source>
        <dbReference type="Google" id="ProtNLM"/>
    </source>
</evidence>
<dbReference type="PANTHER" id="PTHR46983">
    <property type="entry name" value="CYSTEINE AND HISTIDINE-RICH DOMAIN-CONTAINING PROTEIN 1"/>
    <property type="match status" value="1"/>
</dbReference>
<evidence type="ECO:0000259" key="5">
    <source>
        <dbReference type="PROSITE" id="PS51203"/>
    </source>
</evidence>
<dbReference type="STRING" id="578462.A0A0L0T508"/>
<dbReference type="InterPro" id="IPR007051">
    <property type="entry name" value="CHORD_dom"/>
</dbReference>